<evidence type="ECO:0000313" key="12">
    <source>
        <dbReference type="Proteomes" id="UP000494106"/>
    </source>
</evidence>
<evidence type="ECO:0000259" key="10">
    <source>
        <dbReference type="Pfam" id="PF04928"/>
    </source>
</evidence>
<dbReference type="EMBL" id="CADEBC010000478">
    <property type="protein sequence ID" value="CAB3232637.1"/>
    <property type="molecule type" value="Genomic_DNA"/>
</dbReference>
<protein>
    <recommendedName>
        <fullName evidence="3">polynucleotide adenylyltransferase</fullName>
        <ecNumber evidence="3">2.7.7.19</ecNumber>
    </recommendedName>
</protein>
<sequence>MQCDISLKLDRGVYSNILGYSGGVSWELLVDRTYQLNPNAPLQTLVHEFFVLFSQWKWLEPVLLKQTESEDLGLAVWDSKVSITIFYMSIYLKC</sequence>
<organism evidence="11 12">
    <name type="scientific">Arctia plantaginis</name>
    <name type="common">Wood tiger moth</name>
    <name type="synonym">Phalaena plantaginis</name>
    <dbReference type="NCBI Taxonomy" id="874455"/>
    <lineage>
        <taxon>Eukaryota</taxon>
        <taxon>Metazoa</taxon>
        <taxon>Ecdysozoa</taxon>
        <taxon>Arthropoda</taxon>
        <taxon>Hexapoda</taxon>
        <taxon>Insecta</taxon>
        <taxon>Pterygota</taxon>
        <taxon>Neoptera</taxon>
        <taxon>Endopterygota</taxon>
        <taxon>Lepidoptera</taxon>
        <taxon>Glossata</taxon>
        <taxon>Ditrysia</taxon>
        <taxon>Noctuoidea</taxon>
        <taxon>Erebidae</taxon>
        <taxon>Arctiinae</taxon>
        <taxon>Arctia</taxon>
    </lineage>
</organism>
<dbReference type="Proteomes" id="UP000494106">
    <property type="component" value="Unassembled WGS sequence"/>
</dbReference>
<keyword evidence="12" id="KW-1185">Reference proteome</keyword>
<dbReference type="GO" id="GO:0005634">
    <property type="term" value="C:nucleus"/>
    <property type="evidence" value="ECO:0007669"/>
    <property type="project" value="UniProtKB-SubCell"/>
</dbReference>
<keyword evidence="4" id="KW-0507">mRNA processing</keyword>
<keyword evidence="7" id="KW-0067">ATP-binding</keyword>
<keyword evidence="6" id="KW-0547">Nucleotide-binding</keyword>
<dbReference type="InterPro" id="IPR007012">
    <property type="entry name" value="PolA_pol_cen_dom"/>
</dbReference>
<evidence type="ECO:0000256" key="2">
    <source>
        <dbReference type="ARBA" id="ARBA00010912"/>
    </source>
</evidence>
<proteinExistence type="inferred from homology"/>
<dbReference type="PANTHER" id="PTHR10682:SF10">
    <property type="entry name" value="POLYNUCLEOTIDE ADENYLYLTRANSFERASE"/>
    <property type="match status" value="1"/>
</dbReference>
<comment type="catalytic activity">
    <reaction evidence="9">
        <text>RNA(n) + ATP = RNA(n)-3'-adenine ribonucleotide + diphosphate</text>
        <dbReference type="Rhea" id="RHEA:11332"/>
        <dbReference type="Rhea" id="RHEA-COMP:14527"/>
        <dbReference type="Rhea" id="RHEA-COMP:17347"/>
        <dbReference type="ChEBI" id="CHEBI:30616"/>
        <dbReference type="ChEBI" id="CHEBI:33019"/>
        <dbReference type="ChEBI" id="CHEBI:140395"/>
        <dbReference type="ChEBI" id="CHEBI:173115"/>
        <dbReference type="EC" id="2.7.7.19"/>
    </reaction>
</comment>
<evidence type="ECO:0000313" key="11">
    <source>
        <dbReference type="EMBL" id="CAB3232637.1"/>
    </source>
</evidence>
<evidence type="ECO:0000256" key="9">
    <source>
        <dbReference type="ARBA" id="ARBA00048830"/>
    </source>
</evidence>
<dbReference type="SUPFAM" id="SSF81631">
    <property type="entry name" value="PAP/OAS1 substrate-binding domain"/>
    <property type="match status" value="1"/>
</dbReference>
<dbReference type="GO" id="GO:0006397">
    <property type="term" value="P:mRNA processing"/>
    <property type="evidence" value="ECO:0007669"/>
    <property type="project" value="UniProtKB-KW"/>
</dbReference>
<dbReference type="AlphaFoldDB" id="A0A8S0ZJD6"/>
<dbReference type="EC" id="2.7.7.19" evidence="3"/>
<evidence type="ECO:0000256" key="8">
    <source>
        <dbReference type="ARBA" id="ARBA00023242"/>
    </source>
</evidence>
<evidence type="ECO:0000256" key="7">
    <source>
        <dbReference type="ARBA" id="ARBA00022840"/>
    </source>
</evidence>
<keyword evidence="8" id="KW-0539">Nucleus</keyword>
<evidence type="ECO:0000256" key="3">
    <source>
        <dbReference type="ARBA" id="ARBA00012388"/>
    </source>
</evidence>
<comment type="caution">
    <text evidence="11">The sequence shown here is derived from an EMBL/GenBank/DDBJ whole genome shotgun (WGS) entry which is preliminary data.</text>
</comment>
<accession>A0A8S0ZJD6</accession>
<evidence type="ECO:0000256" key="1">
    <source>
        <dbReference type="ARBA" id="ARBA00004123"/>
    </source>
</evidence>
<feature type="domain" description="Poly(A) polymerase central" evidence="10">
    <location>
        <begin position="10"/>
        <end position="82"/>
    </location>
</feature>
<evidence type="ECO:0000256" key="6">
    <source>
        <dbReference type="ARBA" id="ARBA00022741"/>
    </source>
</evidence>
<keyword evidence="5" id="KW-0808">Transferase</keyword>
<gene>
    <name evidence="11" type="ORF">APLA_LOCUS4936</name>
</gene>
<dbReference type="GO" id="GO:0005524">
    <property type="term" value="F:ATP binding"/>
    <property type="evidence" value="ECO:0007669"/>
    <property type="project" value="UniProtKB-KW"/>
</dbReference>
<dbReference type="PANTHER" id="PTHR10682">
    <property type="entry name" value="POLY A POLYMERASE"/>
    <property type="match status" value="1"/>
</dbReference>
<comment type="subcellular location">
    <subcellularLocation>
        <location evidence="1">Nucleus</location>
    </subcellularLocation>
</comment>
<evidence type="ECO:0000256" key="4">
    <source>
        <dbReference type="ARBA" id="ARBA00022664"/>
    </source>
</evidence>
<dbReference type="Gene3D" id="1.10.1410.10">
    <property type="match status" value="1"/>
</dbReference>
<comment type="similarity">
    <text evidence="2">Belongs to the poly(A) polymerase family.</text>
</comment>
<dbReference type="GO" id="GO:1990817">
    <property type="term" value="F:poly(A) RNA polymerase activity"/>
    <property type="evidence" value="ECO:0007669"/>
    <property type="project" value="UniProtKB-EC"/>
</dbReference>
<name>A0A8S0ZJD6_ARCPL</name>
<dbReference type="Pfam" id="PF04928">
    <property type="entry name" value="PAP_central"/>
    <property type="match status" value="1"/>
</dbReference>
<evidence type="ECO:0000256" key="5">
    <source>
        <dbReference type="ARBA" id="ARBA00022679"/>
    </source>
</evidence>
<dbReference type="OrthoDB" id="7383405at2759"/>
<reference evidence="11 12" key="1">
    <citation type="submission" date="2020-04" db="EMBL/GenBank/DDBJ databases">
        <authorList>
            <person name="Wallbank WR R."/>
            <person name="Pardo Diaz C."/>
            <person name="Kozak K."/>
            <person name="Martin S."/>
            <person name="Jiggins C."/>
            <person name="Moest M."/>
            <person name="Warren A I."/>
            <person name="Byers J.R.P. K."/>
            <person name="Montejo-Kovacevich G."/>
            <person name="Yen C E."/>
        </authorList>
    </citation>
    <scope>NUCLEOTIDE SEQUENCE [LARGE SCALE GENOMIC DNA]</scope>
</reference>